<name>F2JX04_MARM1</name>
<protein>
    <submittedName>
        <fullName evidence="1">Uncharacterized protein</fullName>
    </submittedName>
</protein>
<dbReference type="Proteomes" id="UP000001062">
    <property type="component" value="Chromosome"/>
</dbReference>
<keyword evidence="2" id="KW-1185">Reference proteome</keyword>
<dbReference type="EMBL" id="CP002583">
    <property type="protein sequence ID" value="ADZ89523.1"/>
    <property type="molecule type" value="Genomic_DNA"/>
</dbReference>
<reference evidence="1 2" key="1">
    <citation type="journal article" date="2012" name="Stand. Genomic Sci.">
        <title>Complete genome sequence of the melanogenic marine bacterium Marinomonas mediterranea type strain (MMB-1(T)).</title>
        <authorList>
            <person name="Lucas-Elio P."/>
            <person name="Goodwin L."/>
            <person name="Woyke T."/>
            <person name="Pitluck S."/>
            <person name="Nolan M."/>
            <person name="Kyrpides N.C."/>
            <person name="Detter J.C."/>
            <person name="Copeland A."/>
            <person name="Teshima H."/>
            <person name="Bruce D."/>
            <person name="Detter C."/>
            <person name="Tapia R."/>
            <person name="Han S."/>
            <person name="Land M.L."/>
            <person name="Ivanova N."/>
            <person name="Mikhailova N."/>
            <person name="Johnston A.W."/>
            <person name="Sanchez-Amat A."/>
        </authorList>
    </citation>
    <scope>NUCLEOTIDE SEQUENCE [LARGE SCALE GENOMIC DNA]</scope>
    <source>
        <strain evidence="2">ATCC 700492 / JCM 21426 / NBRC 103028 / MMB-1</strain>
    </source>
</reference>
<dbReference type="STRING" id="717774.Marme_0219"/>
<gene>
    <name evidence="1" type="ordered locus">Marme_0219</name>
</gene>
<dbReference type="KEGG" id="mme:Marme_0219"/>
<dbReference type="PATRIC" id="fig|717774.3.peg.224"/>
<sequence>MPNYIPVKVEPLWFPLVKKFYQAYYPSGKPNKSEPLWVIKDGATILSAYRLKPIEGDIQLLTAMVTHPDKRQTGLGATLLAGSYSALKSKPTYCFALQNVVPFYLKNHFKEITPETLPTALKSRYLKYLSSNPGLTPMLFIG</sequence>
<evidence type="ECO:0000313" key="2">
    <source>
        <dbReference type="Proteomes" id="UP000001062"/>
    </source>
</evidence>
<dbReference type="RefSeq" id="WP_013659430.1">
    <property type="nucleotide sequence ID" value="NC_015276.1"/>
</dbReference>
<dbReference type="AlphaFoldDB" id="F2JX04"/>
<organism evidence="1 2">
    <name type="scientific">Marinomonas mediterranea (strain ATCC 700492 / JCM 21426 / NBRC 103028 / MMB-1)</name>
    <dbReference type="NCBI Taxonomy" id="717774"/>
    <lineage>
        <taxon>Bacteria</taxon>
        <taxon>Pseudomonadati</taxon>
        <taxon>Pseudomonadota</taxon>
        <taxon>Gammaproteobacteria</taxon>
        <taxon>Oceanospirillales</taxon>
        <taxon>Oceanospirillaceae</taxon>
        <taxon>Marinomonas</taxon>
    </lineage>
</organism>
<evidence type="ECO:0000313" key="1">
    <source>
        <dbReference type="EMBL" id="ADZ89523.1"/>
    </source>
</evidence>
<proteinExistence type="predicted"/>
<dbReference type="OrthoDB" id="7845888at2"/>
<dbReference type="eggNOG" id="COG1246">
    <property type="taxonomic scope" value="Bacteria"/>
</dbReference>
<accession>F2JX04</accession>
<dbReference type="HOGENOM" id="CLU_120018_1_0_6"/>
<dbReference type="Gene3D" id="3.40.630.30">
    <property type="match status" value="1"/>
</dbReference>
<dbReference type="InterPro" id="IPR016181">
    <property type="entry name" value="Acyl_CoA_acyltransferase"/>
</dbReference>
<dbReference type="SUPFAM" id="SSF55729">
    <property type="entry name" value="Acyl-CoA N-acyltransferases (Nat)"/>
    <property type="match status" value="1"/>
</dbReference>